<dbReference type="NCBIfam" id="TIGR00254">
    <property type="entry name" value="GGDEF"/>
    <property type="match status" value="1"/>
</dbReference>
<keyword evidence="5" id="KW-1185">Reference proteome</keyword>
<dbReference type="PANTHER" id="PTHR33121:SF71">
    <property type="entry name" value="OXYGEN SENSOR PROTEIN DOSP"/>
    <property type="match status" value="1"/>
</dbReference>
<dbReference type="GO" id="GO:0071111">
    <property type="term" value="F:cyclic-guanylate-specific phosphodiesterase activity"/>
    <property type="evidence" value="ECO:0007669"/>
    <property type="project" value="InterPro"/>
</dbReference>
<dbReference type="Pfam" id="PF00990">
    <property type="entry name" value="GGDEF"/>
    <property type="match status" value="1"/>
</dbReference>
<feature type="domain" description="GGDEF" evidence="3">
    <location>
        <begin position="414"/>
        <end position="559"/>
    </location>
</feature>
<dbReference type="PANTHER" id="PTHR33121">
    <property type="entry name" value="CYCLIC DI-GMP PHOSPHODIESTERASE PDEF"/>
    <property type="match status" value="1"/>
</dbReference>
<keyword evidence="1" id="KW-0472">Membrane</keyword>
<name>A0A8J2Z0P9_9PROT</name>
<reference evidence="4" key="1">
    <citation type="journal article" date="2014" name="Int. J. Syst. Evol. Microbiol.">
        <title>Complete genome sequence of Corynebacterium casei LMG S-19264T (=DSM 44701T), isolated from a smear-ripened cheese.</title>
        <authorList>
            <consortium name="US DOE Joint Genome Institute (JGI-PGF)"/>
            <person name="Walter F."/>
            <person name="Albersmeier A."/>
            <person name="Kalinowski J."/>
            <person name="Ruckert C."/>
        </authorList>
    </citation>
    <scope>NUCLEOTIDE SEQUENCE</scope>
    <source>
        <strain evidence="4">CGMCC 1.15725</strain>
    </source>
</reference>
<dbReference type="InterPro" id="IPR035919">
    <property type="entry name" value="EAL_sf"/>
</dbReference>
<gene>
    <name evidence="4" type="ORF">GCM10011611_62800</name>
</gene>
<protein>
    <recommendedName>
        <fullName evidence="6">EAL domain-containing protein</fullName>
    </recommendedName>
</protein>
<dbReference type="SUPFAM" id="SSF141868">
    <property type="entry name" value="EAL domain-like"/>
    <property type="match status" value="1"/>
</dbReference>
<proteinExistence type="predicted"/>
<dbReference type="InterPro" id="IPR000160">
    <property type="entry name" value="GGDEF_dom"/>
</dbReference>
<dbReference type="SMART" id="SM00052">
    <property type="entry name" value="EAL"/>
    <property type="match status" value="1"/>
</dbReference>
<dbReference type="Gene3D" id="3.30.450.20">
    <property type="entry name" value="PAS domain"/>
    <property type="match status" value="1"/>
</dbReference>
<dbReference type="SMART" id="SM00267">
    <property type="entry name" value="GGDEF"/>
    <property type="match status" value="1"/>
</dbReference>
<dbReference type="InterPro" id="IPR029787">
    <property type="entry name" value="Nucleotide_cyclase"/>
</dbReference>
<dbReference type="SUPFAM" id="SSF55073">
    <property type="entry name" value="Nucleotide cyclase"/>
    <property type="match status" value="1"/>
</dbReference>
<dbReference type="InterPro" id="IPR001633">
    <property type="entry name" value="EAL_dom"/>
</dbReference>
<evidence type="ECO:0000256" key="1">
    <source>
        <dbReference type="SAM" id="Phobius"/>
    </source>
</evidence>
<feature type="transmembrane region" description="Helical" evidence="1">
    <location>
        <begin position="34"/>
        <end position="56"/>
    </location>
</feature>
<evidence type="ECO:0000313" key="5">
    <source>
        <dbReference type="Proteomes" id="UP000646365"/>
    </source>
</evidence>
<sequence>MMRALLTFRRRLGIVRAGAAVAGRRPVMRSEKTLIMLILLVLVGLFIVGTGVMSSLDLRYSQSAMSALRLRQIKDTFYANLDRIDARFKLMEKNAAALARLGAAVGKDVRPEAGAEIRAAVGKEARDFPEALGGGIWFDRPMDGRPADGRSDAEAPSSYAYWQNKSSVAVKDVGADKTYDYTHQEWYLAALPAGWDRGKPRPEDFYWTPVYNHALSPAAVVSVVTYIRNGAGQIVGLATSDLKAKDLIELVSNVDVTPGSFAFLIDGRSHKLTNLSRTADSPTTQAVLAQLSFDGFASPALSLSEHAGGELRPAFETRKMQADGRDYTVFFSKNRAGMIFGIGVPQDEIDSVLEPMRQSNLEIEIGTTLVLVILSGIILYCVNKIMGLLETLYLDPLTGLGSRARLLRDLEGRRQASLIVVNVDAFKEINDFYGHACGDEILRAVAGYLRDFADLDMTRGKVEAGLYRLPGDEFALLIPEELEPQAVRSLMGDLGAFIAAREILWEGQPVTLNVTQGAAVIDPEAHPAAITAENLLSSANIALKQARTHKRNYLQYDSEMKIRERYMLNLTWAKRLKVALQEDRIVPFFQPILNNRTGRIEKFECLVRMLDENGQAVPPGEFLQIAKKLRLYRELTRIMVDKSIARFEGQDYGLSLNVSYEDLTDAETVEFIKSRLKRSSLAHRVTFEILESEGVQNYAAIRAFIDDVKQLGCTIAIDDFGAGYSNFEHILRLNADLIKIDGSLIRNLDNDANAWIVTRGIVQFARDLNMQTVAEFVHSPAIQEKVRQLGIDFTQGAHIGMPAAALRSEPVFEEV</sequence>
<evidence type="ECO:0008006" key="6">
    <source>
        <dbReference type="Google" id="ProtNLM"/>
    </source>
</evidence>
<evidence type="ECO:0000259" key="2">
    <source>
        <dbReference type="PROSITE" id="PS50883"/>
    </source>
</evidence>
<dbReference type="PROSITE" id="PS50887">
    <property type="entry name" value="GGDEF"/>
    <property type="match status" value="1"/>
</dbReference>
<evidence type="ECO:0000313" key="4">
    <source>
        <dbReference type="EMBL" id="GGF47810.1"/>
    </source>
</evidence>
<keyword evidence="1" id="KW-1133">Transmembrane helix</keyword>
<dbReference type="Pfam" id="PF22673">
    <property type="entry name" value="MCP-like_PDC_1"/>
    <property type="match status" value="1"/>
</dbReference>
<dbReference type="Gene3D" id="3.20.20.450">
    <property type="entry name" value="EAL domain"/>
    <property type="match status" value="1"/>
</dbReference>
<feature type="domain" description="EAL" evidence="2">
    <location>
        <begin position="569"/>
        <end position="815"/>
    </location>
</feature>
<dbReference type="Proteomes" id="UP000646365">
    <property type="component" value="Unassembled WGS sequence"/>
</dbReference>
<dbReference type="InterPro" id="IPR043128">
    <property type="entry name" value="Rev_trsase/Diguanyl_cyclase"/>
</dbReference>
<keyword evidence="1" id="KW-0812">Transmembrane</keyword>
<dbReference type="Pfam" id="PF00563">
    <property type="entry name" value="EAL"/>
    <property type="match status" value="1"/>
</dbReference>
<dbReference type="CDD" id="cd01948">
    <property type="entry name" value="EAL"/>
    <property type="match status" value="1"/>
</dbReference>
<comment type="caution">
    <text evidence="4">The sequence shown here is derived from an EMBL/GenBank/DDBJ whole genome shotgun (WGS) entry which is preliminary data.</text>
</comment>
<dbReference type="InterPro" id="IPR050706">
    <property type="entry name" value="Cyclic-di-GMP_PDE-like"/>
</dbReference>
<dbReference type="AlphaFoldDB" id="A0A8J2Z0P9"/>
<dbReference type="PROSITE" id="PS50883">
    <property type="entry name" value="EAL"/>
    <property type="match status" value="1"/>
</dbReference>
<reference evidence="4" key="2">
    <citation type="submission" date="2020-09" db="EMBL/GenBank/DDBJ databases">
        <authorList>
            <person name="Sun Q."/>
            <person name="Zhou Y."/>
        </authorList>
    </citation>
    <scope>NUCLEOTIDE SEQUENCE</scope>
    <source>
        <strain evidence="4">CGMCC 1.15725</strain>
    </source>
</reference>
<dbReference type="CDD" id="cd01949">
    <property type="entry name" value="GGDEF"/>
    <property type="match status" value="1"/>
</dbReference>
<dbReference type="Gene3D" id="3.30.70.270">
    <property type="match status" value="1"/>
</dbReference>
<organism evidence="4 5">
    <name type="scientific">Aliidongia dinghuensis</name>
    <dbReference type="NCBI Taxonomy" id="1867774"/>
    <lineage>
        <taxon>Bacteria</taxon>
        <taxon>Pseudomonadati</taxon>
        <taxon>Pseudomonadota</taxon>
        <taxon>Alphaproteobacteria</taxon>
        <taxon>Rhodospirillales</taxon>
        <taxon>Dongiaceae</taxon>
        <taxon>Aliidongia</taxon>
    </lineage>
</organism>
<dbReference type="EMBL" id="BMJQ01000026">
    <property type="protein sequence ID" value="GGF47810.1"/>
    <property type="molecule type" value="Genomic_DNA"/>
</dbReference>
<dbReference type="RefSeq" id="WP_189052157.1">
    <property type="nucleotide sequence ID" value="NZ_BMJQ01000026.1"/>
</dbReference>
<evidence type="ECO:0000259" key="3">
    <source>
        <dbReference type="PROSITE" id="PS50887"/>
    </source>
</evidence>
<accession>A0A8J2Z0P9</accession>